<evidence type="ECO:0000256" key="4">
    <source>
        <dbReference type="ARBA" id="ARBA00022827"/>
    </source>
</evidence>
<dbReference type="AlphaFoldDB" id="A0A1H1H0M1"/>
<organism evidence="12 13">
    <name type="scientific">Actinopolyspora saharensis</name>
    <dbReference type="NCBI Taxonomy" id="995062"/>
    <lineage>
        <taxon>Bacteria</taxon>
        <taxon>Bacillati</taxon>
        <taxon>Actinomycetota</taxon>
        <taxon>Actinomycetes</taxon>
        <taxon>Actinopolysporales</taxon>
        <taxon>Actinopolysporaceae</taxon>
        <taxon>Actinopolyspora</taxon>
    </lineage>
</organism>
<evidence type="ECO:0000256" key="6">
    <source>
        <dbReference type="ARBA" id="ARBA00039101"/>
    </source>
</evidence>
<sequence length="379" mass="40130">MSGRVAGWPPSSAGRGGHRSEGPAGERGEIAVALRLSGEIRQEGCVAQFGVGTVFPVNDRSRSVLVIGAGVQGLSTATILAEAGHRVRVRTSEHPSETTSAVAGAVWGPTSLWPADRARRWAERTYGVFLELATDPATGVHSVPGTVAGRTGFPENPPGSLGLLDGVRPCGAGELPPGFAVGLRATLPLVDMPRYMEYLSNRFLDAGGELVLSTVPSLSEAAAESSLVVNCAGVGARELVGDPGVRPVAGQHVVVDNPGLEEFFIELSEVGEWTSYMPHGKRLVLGGTAVEHDWDRTPDPQVTEGILRRCGAIQPVLHDVRVREELVGLRPRSEAVRLHTEHYQGARIVHDYGHGGSGVMVSWGCAYEVVELLLSDLDD</sequence>
<reference evidence="13" key="1">
    <citation type="submission" date="2016-10" db="EMBL/GenBank/DDBJ databases">
        <authorList>
            <person name="Varghese N."/>
            <person name="Submissions S."/>
        </authorList>
    </citation>
    <scope>NUCLEOTIDE SEQUENCE [LARGE SCALE GENOMIC DNA]</scope>
    <source>
        <strain evidence="13">DSM 45459</strain>
    </source>
</reference>
<dbReference type="EC" id="1.4.3.3" evidence="6"/>
<gene>
    <name evidence="12" type="ORF">SAMN04489718_4002</name>
</gene>
<evidence type="ECO:0000259" key="11">
    <source>
        <dbReference type="Pfam" id="PF01266"/>
    </source>
</evidence>
<dbReference type="PANTHER" id="PTHR11530">
    <property type="entry name" value="D-AMINO ACID OXIDASE"/>
    <property type="match status" value="1"/>
</dbReference>
<proteinExistence type="inferred from homology"/>
<evidence type="ECO:0000256" key="5">
    <source>
        <dbReference type="ARBA" id="ARBA00023002"/>
    </source>
</evidence>
<evidence type="ECO:0000256" key="1">
    <source>
        <dbReference type="ARBA" id="ARBA00001974"/>
    </source>
</evidence>
<keyword evidence="13" id="KW-1185">Reference proteome</keyword>
<keyword evidence="4 9" id="KW-0274">FAD</keyword>
<dbReference type="SUPFAM" id="SSF51971">
    <property type="entry name" value="Nucleotide-binding domain"/>
    <property type="match status" value="1"/>
</dbReference>
<name>A0A1H1H0M1_9ACTN</name>
<feature type="binding site" evidence="9">
    <location>
        <position position="356"/>
    </location>
    <ligand>
        <name>D-dopa</name>
        <dbReference type="ChEBI" id="CHEBI:149689"/>
    </ligand>
</feature>
<evidence type="ECO:0000256" key="8">
    <source>
        <dbReference type="ARBA" id="ARBA00049547"/>
    </source>
</evidence>
<evidence type="ECO:0000256" key="10">
    <source>
        <dbReference type="SAM" id="MobiDB-lite"/>
    </source>
</evidence>
<dbReference type="GO" id="GO:0071949">
    <property type="term" value="F:FAD binding"/>
    <property type="evidence" value="ECO:0007669"/>
    <property type="project" value="InterPro"/>
</dbReference>
<dbReference type="PIRSF" id="PIRSF000189">
    <property type="entry name" value="D-aa_oxidase"/>
    <property type="match status" value="1"/>
</dbReference>
<dbReference type="STRING" id="995062.SAMN04489718_4002"/>
<evidence type="ECO:0000256" key="3">
    <source>
        <dbReference type="ARBA" id="ARBA00022630"/>
    </source>
</evidence>
<feature type="domain" description="FAD dependent oxidoreductase" evidence="11">
    <location>
        <begin position="64"/>
        <end position="372"/>
    </location>
</feature>
<feature type="binding site" evidence="9">
    <location>
        <position position="215"/>
    </location>
    <ligand>
        <name>FAD</name>
        <dbReference type="ChEBI" id="CHEBI:57692"/>
    </ligand>
</feature>
<dbReference type="GO" id="GO:0005737">
    <property type="term" value="C:cytoplasm"/>
    <property type="evidence" value="ECO:0007669"/>
    <property type="project" value="TreeGrafter"/>
</dbReference>
<dbReference type="SUPFAM" id="SSF54373">
    <property type="entry name" value="FAD-linked reductases, C-terminal domain"/>
    <property type="match status" value="1"/>
</dbReference>
<dbReference type="GO" id="GO:0019478">
    <property type="term" value="P:D-amino acid catabolic process"/>
    <property type="evidence" value="ECO:0007669"/>
    <property type="project" value="TreeGrafter"/>
</dbReference>
<feature type="binding site" evidence="9">
    <location>
        <begin position="99"/>
        <end position="100"/>
    </location>
    <ligand>
        <name>FAD</name>
        <dbReference type="ChEBI" id="CHEBI:57692"/>
    </ligand>
</feature>
<keyword evidence="3" id="KW-0285">Flavoprotein</keyword>
<dbReference type="GO" id="GO:0003884">
    <property type="term" value="F:D-amino-acid oxidase activity"/>
    <property type="evidence" value="ECO:0007669"/>
    <property type="project" value="UniProtKB-EC"/>
</dbReference>
<evidence type="ECO:0000256" key="9">
    <source>
        <dbReference type="PIRSR" id="PIRSR000189-1"/>
    </source>
</evidence>
<keyword evidence="5" id="KW-0560">Oxidoreductase</keyword>
<dbReference type="Gene3D" id="3.40.50.720">
    <property type="entry name" value="NAD(P)-binding Rossmann-like Domain"/>
    <property type="match status" value="1"/>
</dbReference>
<comment type="similarity">
    <text evidence="2">Belongs to the DAMOX/DASOX family.</text>
</comment>
<dbReference type="Gene3D" id="3.30.9.10">
    <property type="entry name" value="D-Amino Acid Oxidase, subunit A, domain 2"/>
    <property type="match status" value="1"/>
</dbReference>
<accession>A0A1H1H0M1</accession>
<dbReference type="InterPro" id="IPR006076">
    <property type="entry name" value="FAD-dep_OxRdtase"/>
</dbReference>
<evidence type="ECO:0000256" key="7">
    <source>
        <dbReference type="ARBA" id="ARBA00039751"/>
    </source>
</evidence>
<evidence type="ECO:0000256" key="2">
    <source>
        <dbReference type="ARBA" id="ARBA00006730"/>
    </source>
</evidence>
<dbReference type="PANTHER" id="PTHR11530:SF11">
    <property type="entry name" value="D-ASPARTATE OXIDASE"/>
    <property type="match status" value="1"/>
</dbReference>
<comment type="cofactor">
    <cofactor evidence="1 9">
        <name>FAD</name>
        <dbReference type="ChEBI" id="CHEBI:57692"/>
    </cofactor>
</comment>
<dbReference type="Proteomes" id="UP000199301">
    <property type="component" value="Unassembled WGS sequence"/>
</dbReference>
<feature type="region of interest" description="Disordered" evidence="10">
    <location>
        <begin position="1"/>
        <end position="26"/>
    </location>
</feature>
<evidence type="ECO:0000313" key="12">
    <source>
        <dbReference type="EMBL" id="SDR18636.1"/>
    </source>
</evidence>
<feature type="binding site" evidence="9">
    <location>
        <position position="330"/>
    </location>
    <ligand>
        <name>D-dopa</name>
        <dbReference type="ChEBI" id="CHEBI:149689"/>
    </ligand>
</feature>
<protein>
    <recommendedName>
        <fullName evidence="7">D-amino-acid oxidase</fullName>
        <ecNumber evidence="6">1.4.3.3</ecNumber>
    </recommendedName>
</protein>
<dbReference type="Pfam" id="PF01266">
    <property type="entry name" value="DAO"/>
    <property type="match status" value="1"/>
</dbReference>
<evidence type="ECO:0000313" key="13">
    <source>
        <dbReference type="Proteomes" id="UP000199301"/>
    </source>
</evidence>
<dbReference type="InterPro" id="IPR023209">
    <property type="entry name" value="DAO"/>
</dbReference>
<dbReference type="EMBL" id="FNKO01000002">
    <property type="protein sequence ID" value="SDR18636.1"/>
    <property type="molecule type" value="Genomic_DNA"/>
</dbReference>
<comment type="catalytic activity">
    <reaction evidence="8">
        <text>a D-alpha-amino acid + O2 + H2O = a 2-oxocarboxylate + H2O2 + NH4(+)</text>
        <dbReference type="Rhea" id="RHEA:21816"/>
        <dbReference type="ChEBI" id="CHEBI:15377"/>
        <dbReference type="ChEBI" id="CHEBI:15379"/>
        <dbReference type="ChEBI" id="CHEBI:16240"/>
        <dbReference type="ChEBI" id="CHEBI:28938"/>
        <dbReference type="ChEBI" id="CHEBI:35179"/>
        <dbReference type="ChEBI" id="CHEBI:59871"/>
        <dbReference type="EC" id="1.4.3.3"/>
    </reaction>
    <physiologicalReaction direction="left-to-right" evidence="8">
        <dbReference type="Rhea" id="RHEA:21817"/>
    </physiologicalReaction>
</comment>